<gene>
    <name evidence="10" type="ORF">HNO53_09290</name>
</gene>
<evidence type="ECO:0000256" key="6">
    <source>
        <dbReference type="ARBA" id="ARBA00023027"/>
    </source>
</evidence>
<dbReference type="NCBIfam" id="TIGR03026">
    <property type="entry name" value="NDP-sugDHase"/>
    <property type="match status" value="1"/>
</dbReference>
<evidence type="ECO:0000256" key="2">
    <source>
        <dbReference type="ARBA" id="ARBA00006601"/>
    </source>
</evidence>
<dbReference type="InterPro" id="IPR014026">
    <property type="entry name" value="UDP-Glc/GDP-Man_DH_dimer"/>
</dbReference>
<proteinExistence type="inferred from homology"/>
<dbReference type="InterPro" id="IPR036291">
    <property type="entry name" value="NAD(P)-bd_dom_sf"/>
</dbReference>
<dbReference type="Gene3D" id="3.40.50.720">
    <property type="entry name" value="NAD(P)-binding Rossmann-like Domain"/>
    <property type="match status" value="2"/>
</dbReference>
<evidence type="ECO:0000259" key="9">
    <source>
        <dbReference type="SMART" id="SM00984"/>
    </source>
</evidence>
<dbReference type="SUPFAM" id="SSF48179">
    <property type="entry name" value="6-phosphogluconate dehydrogenase C-terminal domain-like"/>
    <property type="match status" value="1"/>
</dbReference>
<evidence type="ECO:0000313" key="10">
    <source>
        <dbReference type="EMBL" id="QTP58881.1"/>
    </source>
</evidence>
<evidence type="ECO:0000256" key="1">
    <source>
        <dbReference type="ARBA" id="ARBA00004701"/>
    </source>
</evidence>
<dbReference type="InterPro" id="IPR008927">
    <property type="entry name" value="6-PGluconate_DH-like_C_sf"/>
</dbReference>
<comment type="pathway">
    <text evidence="1">Nucleotide-sugar biosynthesis; UDP-alpha-D-glucuronate biosynthesis; UDP-alpha-D-glucuronate from UDP-alpha-D-glucose: step 1/1.</text>
</comment>
<dbReference type="SMART" id="SM00984">
    <property type="entry name" value="UDPG_MGDP_dh_C"/>
    <property type="match status" value="1"/>
</dbReference>
<dbReference type="SUPFAM" id="SSF52413">
    <property type="entry name" value="UDP-glucose/GDP-mannose dehydrogenase C-terminal domain"/>
    <property type="match status" value="1"/>
</dbReference>
<dbReference type="EMBL" id="CP053383">
    <property type="protein sequence ID" value="QTP58881.1"/>
    <property type="molecule type" value="Genomic_DNA"/>
</dbReference>
<dbReference type="InterPro" id="IPR014027">
    <property type="entry name" value="UDP-Glc/GDP-Man_DH_C"/>
</dbReference>
<evidence type="ECO:0000256" key="8">
    <source>
        <dbReference type="PIRNR" id="PIRNR000124"/>
    </source>
</evidence>
<dbReference type="SUPFAM" id="SSF51735">
    <property type="entry name" value="NAD(P)-binding Rossmann-fold domains"/>
    <property type="match status" value="1"/>
</dbReference>
<dbReference type="PANTHER" id="PTHR43750:SF3">
    <property type="entry name" value="UDP-GLUCOSE 6-DEHYDROGENASE TUAD"/>
    <property type="match status" value="1"/>
</dbReference>
<dbReference type="Proteomes" id="UP000671845">
    <property type="component" value="Chromosome"/>
</dbReference>
<dbReference type="RefSeq" id="WP_209478043.1">
    <property type="nucleotide sequence ID" value="NZ_CP053383.1"/>
</dbReference>
<evidence type="ECO:0000256" key="4">
    <source>
        <dbReference type="ARBA" id="ARBA00015132"/>
    </source>
</evidence>
<protein>
    <recommendedName>
        <fullName evidence="4 8">UDP-glucose 6-dehydrogenase</fullName>
        <ecNumber evidence="3 8">1.1.1.22</ecNumber>
    </recommendedName>
</protein>
<comment type="catalytic activity">
    <reaction evidence="7 8">
        <text>UDP-alpha-D-glucose + 2 NAD(+) + H2O = UDP-alpha-D-glucuronate + 2 NADH + 3 H(+)</text>
        <dbReference type="Rhea" id="RHEA:23596"/>
        <dbReference type="ChEBI" id="CHEBI:15377"/>
        <dbReference type="ChEBI" id="CHEBI:15378"/>
        <dbReference type="ChEBI" id="CHEBI:57540"/>
        <dbReference type="ChEBI" id="CHEBI:57945"/>
        <dbReference type="ChEBI" id="CHEBI:58052"/>
        <dbReference type="ChEBI" id="CHEBI:58885"/>
        <dbReference type="EC" id="1.1.1.22"/>
    </reaction>
</comment>
<dbReference type="InterPro" id="IPR017476">
    <property type="entry name" value="UDP-Glc/GDP-Man"/>
</dbReference>
<keyword evidence="11" id="KW-1185">Reference proteome</keyword>
<keyword evidence="6 8" id="KW-0520">NAD</keyword>
<evidence type="ECO:0000313" key="11">
    <source>
        <dbReference type="Proteomes" id="UP000671845"/>
    </source>
</evidence>
<dbReference type="Pfam" id="PF03721">
    <property type="entry name" value="UDPG_MGDP_dh_N"/>
    <property type="match status" value="1"/>
</dbReference>
<evidence type="ECO:0000256" key="5">
    <source>
        <dbReference type="ARBA" id="ARBA00023002"/>
    </source>
</evidence>
<evidence type="ECO:0000256" key="3">
    <source>
        <dbReference type="ARBA" id="ARBA00012954"/>
    </source>
</evidence>
<keyword evidence="5 8" id="KW-0560">Oxidoreductase</keyword>
<dbReference type="PIRSF" id="PIRSF500134">
    <property type="entry name" value="UDPglc_DH_bac"/>
    <property type="match status" value="1"/>
</dbReference>
<dbReference type="EC" id="1.1.1.22" evidence="3 8"/>
<dbReference type="InterPro" id="IPR028357">
    <property type="entry name" value="UDPglc_DH_bac"/>
</dbReference>
<name>A0ABX7WEP0_9GAMM</name>
<dbReference type="PANTHER" id="PTHR43750">
    <property type="entry name" value="UDP-GLUCOSE 6-DEHYDROGENASE TUAD"/>
    <property type="match status" value="1"/>
</dbReference>
<dbReference type="InterPro" id="IPR036220">
    <property type="entry name" value="UDP-Glc/GDP-Man_DH_C_sf"/>
</dbReference>
<dbReference type="Pfam" id="PF00984">
    <property type="entry name" value="UDPG_MGDP_dh"/>
    <property type="match status" value="1"/>
</dbReference>
<reference evidence="10 11" key="1">
    <citation type="journal article" date="2021" name="Front. Microbiol.">
        <title>Aerobic Denitrification and Heterotrophic Sulfur Oxidation in the Genus Halomonas Revealed by Six Novel Species Characterizations and Genome-Based Analysis.</title>
        <authorList>
            <person name="Wang L."/>
            <person name="Shao Z."/>
        </authorList>
    </citation>
    <scope>NUCLEOTIDE SEQUENCE [LARGE SCALE GENOMIC DNA]</scope>
    <source>
        <strain evidence="10 11">MCCC 1A13718</strain>
    </source>
</reference>
<sequence>MNVTVFGTGYVGLVQGAVLADVGHQVVCVDVDAAKVERLSKGEIPIYEPGLEPLVKENHAAGRLRFTTDAAEGVKHGQVQFIAVGTPPDEDGSADLKYVLAVAETIAQHMERDQVIINKSTVPVGTADKVRDRVDHVLEARGRKDLRFDVVSNPEFLKEGSAVSDCQRPDRIIIGTASRVSEDMLRELYAPFSRQQDKMIVMDVRSAELTKYAANCMLATKISFMNEMANLAERLGADIEKVRQGIGSDPRIGYHFIYPGVGYGGSCFPKDVQALIRTAGDIDFDAKVLKAVEARNEEQKTTLFQKIDKHYQGNLAGKTFAIWGLAFKPNTDDMREAPSRVLMEALWEAGAKVQAFDPEAMEEAQRIYGNRDDLSLCGTKEATLRGADALVIVTEWQSFRAPDFEQMKQQLAEPLIFDGRNMFEPKRMAIKGFTYKSVGR</sequence>
<dbReference type="PIRSF" id="PIRSF000124">
    <property type="entry name" value="UDPglc_GDPman_dh"/>
    <property type="match status" value="1"/>
</dbReference>
<organism evidence="10 11">
    <name type="scientific">Halomonas sulfidivorans</name>
    <dbReference type="NCBI Taxonomy" id="2733488"/>
    <lineage>
        <taxon>Bacteria</taxon>
        <taxon>Pseudomonadati</taxon>
        <taxon>Pseudomonadota</taxon>
        <taxon>Gammaproteobacteria</taxon>
        <taxon>Oceanospirillales</taxon>
        <taxon>Halomonadaceae</taxon>
        <taxon>Halomonas</taxon>
    </lineage>
</organism>
<comment type="similarity">
    <text evidence="2 8">Belongs to the UDP-glucose/GDP-mannose dehydrogenase family.</text>
</comment>
<dbReference type="Gene3D" id="1.20.5.100">
    <property type="entry name" value="Cytochrome c1, transmembrane anchor, C-terminal"/>
    <property type="match status" value="1"/>
</dbReference>
<feature type="domain" description="UDP-glucose/GDP-mannose dehydrogenase C-terminal" evidence="9">
    <location>
        <begin position="321"/>
        <end position="425"/>
    </location>
</feature>
<dbReference type="InterPro" id="IPR001732">
    <property type="entry name" value="UDP-Glc/GDP-Man_DH_N"/>
</dbReference>
<dbReference type="Pfam" id="PF03720">
    <property type="entry name" value="UDPG_MGDP_dh_C"/>
    <property type="match status" value="1"/>
</dbReference>
<accession>A0ABX7WEP0</accession>
<evidence type="ECO:0000256" key="7">
    <source>
        <dbReference type="ARBA" id="ARBA00047473"/>
    </source>
</evidence>